<organism evidence="1 2">
    <name type="scientific">Amycolatopsis alba DSM 44262</name>
    <dbReference type="NCBI Taxonomy" id="1125972"/>
    <lineage>
        <taxon>Bacteria</taxon>
        <taxon>Bacillati</taxon>
        <taxon>Actinomycetota</taxon>
        <taxon>Actinomycetes</taxon>
        <taxon>Pseudonocardiales</taxon>
        <taxon>Pseudonocardiaceae</taxon>
        <taxon>Amycolatopsis</taxon>
    </lineage>
</organism>
<protein>
    <submittedName>
        <fullName evidence="1">DUF4442 domain-containing protein</fullName>
    </submittedName>
</protein>
<name>A0A229RET7_AMYAL</name>
<gene>
    <name evidence="1" type="ORF">CFP75_31830</name>
</gene>
<dbReference type="InterPro" id="IPR029069">
    <property type="entry name" value="HotDog_dom_sf"/>
</dbReference>
<dbReference type="CDD" id="cd03443">
    <property type="entry name" value="PaaI_thioesterase"/>
    <property type="match status" value="1"/>
</dbReference>
<dbReference type="SUPFAM" id="SSF54637">
    <property type="entry name" value="Thioesterase/thiol ester dehydrase-isomerase"/>
    <property type="match status" value="1"/>
</dbReference>
<dbReference type="Gene3D" id="3.10.129.10">
    <property type="entry name" value="Hotdog Thioesterase"/>
    <property type="match status" value="1"/>
</dbReference>
<dbReference type="EMBL" id="NMQU01000106">
    <property type="protein sequence ID" value="OXM45183.1"/>
    <property type="molecule type" value="Genomic_DNA"/>
</dbReference>
<keyword evidence="2" id="KW-1185">Reference proteome</keyword>
<evidence type="ECO:0000313" key="1">
    <source>
        <dbReference type="EMBL" id="OXM45183.1"/>
    </source>
</evidence>
<dbReference type="OrthoDB" id="196313at2"/>
<proteinExistence type="predicted"/>
<comment type="caution">
    <text evidence="1">The sequence shown here is derived from an EMBL/GenBank/DDBJ whole genome shotgun (WGS) entry which is preliminary data.</text>
</comment>
<sequence length="180" mass="19297">MTEESQHPGRDGVAHGPVIDYDQLRSLVEQAVPFNRFTGVELVELADGRAKARLGLVDDLRNHVGTMHAAALFQVAEFAAASAFVGAFAVHMNKVTFVARKAEIDYSGPARGDVEAIGKLTGETAEVLREVSERGHTRTGAVGEARDPDGVVVATVRVTFDVRPLDEPLAVDLPVREGAR</sequence>
<dbReference type="Pfam" id="PF14539">
    <property type="entry name" value="DUF4442"/>
    <property type="match status" value="1"/>
</dbReference>
<dbReference type="RefSeq" id="WP_020636713.1">
    <property type="nucleotide sequence ID" value="NZ_KB913032.1"/>
</dbReference>
<dbReference type="InterPro" id="IPR027961">
    <property type="entry name" value="DUF4442"/>
</dbReference>
<dbReference type="Proteomes" id="UP000215563">
    <property type="component" value="Unassembled WGS sequence"/>
</dbReference>
<dbReference type="AlphaFoldDB" id="A0A229RET7"/>
<accession>A0A229RET7</accession>
<reference evidence="1 2" key="1">
    <citation type="submission" date="2017-07" db="EMBL/GenBank/DDBJ databases">
        <title>Amycolatopsis alba DSM 44262 Genome sequencing and assembly.</title>
        <authorList>
            <person name="Kaur N."/>
            <person name="Mayilraj S."/>
        </authorList>
    </citation>
    <scope>NUCLEOTIDE SEQUENCE [LARGE SCALE GENOMIC DNA]</scope>
    <source>
        <strain evidence="1 2">DSM 44262</strain>
    </source>
</reference>
<evidence type="ECO:0000313" key="2">
    <source>
        <dbReference type="Proteomes" id="UP000215563"/>
    </source>
</evidence>